<organism evidence="2 3">
    <name type="scientific">Linnemannia gamsii</name>
    <dbReference type="NCBI Taxonomy" id="64522"/>
    <lineage>
        <taxon>Eukaryota</taxon>
        <taxon>Fungi</taxon>
        <taxon>Fungi incertae sedis</taxon>
        <taxon>Mucoromycota</taxon>
        <taxon>Mortierellomycotina</taxon>
        <taxon>Mortierellomycetes</taxon>
        <taxon>Mortierellales</taxon>
        <taxon>Mortierellaceae</taxon>
        <taxon>Linnemannia</taxon>
    </lineage>
</organism>
<keyword evidence="1" id="KW-0732">Signal</keyword>
<dbReference type="Proteomes" id="UP001194696">
    <property type="component" value="Unassembled WGS sequence"/>
</dbReference>
<keyword evidence="3" id="KW-1185">Reference proteome</keyword>
<evidence type="ECO:0000313" key="3">
    <source>
        <dbReference type="Proteomes" id="UP001194696"/>
    </source>
</evidence>
<dbReference type="EMBL" id="JAAAIM010000457">
    <property type="protein sequence ID" value="KAG0287806.1"/>
    <property type="molecule type" value="Genomic_DNA"/>
</dbReference>
<feature type="signal peptide" evidence="1">
    <location>
        <begin position="1"/>
        <end position="19"/>
    </location>
</feature>
<evidence type="ECO:0000313" key="2">
    <source>
        <dbReference type="EMBL" id="KAG0287806.1"/>
    </source>
</evidence>
<name>A0ABQ7JYM9_9FUNG</name>
<gene>
    <name evidence="2" type="ORF">BGZ96_008310</name>
</gene>
<proteinExistence type="predicted"/>
<protein>
    <submittedName>
        <fullName evidence="2">Uncharacterized protein</fullName>
    </submittedName>
</protein>
<reference evidence="2 3" key="1">
    <citation type="journal article" date="2020" name="Fungal Divers.">
        <title>Resolving the Mortierellaceae phylogeny through synthesis of multi-gene phylogenetics and phylogenomics.</title>
        <authorList>
            <person name="Vandepol N."/>
            <person name="Liber J."/>
            <person name="Desiro A."/>
            <person name="Na H."/>
            <person name="Kennedy M."/>
            <person name="Barry K."/>
            <person name="Grigoriev I.V."/>
            <person name="Miller A.N."/>
            <person name="O'Donnell K."/>
            <person name="Stajich J.E."/>
            <person name="Bonito G."/>
        </authorList>
    </citation>
    <scope>NUCLEOTIDE SEQUENCE [LARGE SCALE GENOMIC DNA]</scope>
    <source>
        <strain evidence="2 3">AD045</strain>
    </source>
</reference>
<accession>A0ABQ7JYM9</accession>
<sequence>MRFAAAASILAMVSTTVLAASPWKNLGGDFALIGPTYNATIKAGDVIPLEYAFYTIKMVANPAPGANNTGTGTNSTLPPLTTGTVTLTSLTWIGNTGKQTVDVAWNNDRNAGYSVACKASDVCTGNYYPKRVELTVPAESYPSNYTLIIGYTMKLISEMKMNYTFPFNVVASSANVTSPVATILDAPTVKATLPVYAPPSSSGLVNKASTAAIGATMVLASAMLLL</sequence>
<evidence type="ECO:0000256" key="1">
    <source>
        <dbReference type="SAM" id="SignalP"/>
    </source>
</evidence>
<comment type="caution">
    <text evidence="2">The sequence shown here is derived from an EMBL/GenBank/DDBJ whole genome shotgun (WGS) entry which is preliminary data.</text>
</comment>
<feature type="chain" id="PRO_5045673025" evidence="1">
    <location>
        <begin position="20"/>
        <end position="226"/>
    </location>
</feature>